<dbReference type="AlphaFoldDB" id="A0A061SD56"/>
<organism evidence="1">
    <name type="scientific">Tetraselmis sp. GSL018</name>
    <dbReference type="NCBI Taxonomy" id="582737"/>
    <lineage>
        <taxon>Eukaryota</taxon>
        <taxon>Viridiplantae</taxon>
        <taxon>Chlorophyta</taxon>
        <taxon>core chlorophytes</taxon>
        <taxon>Chlorodendrophyceae</taxon>
        <taxon>Chlorodendrales</taxon>
        <taxon>Chlorodendraceae</taxon>
        <taxon>Tetraselmis</taxon>
    </lineage>
</organism>
<proteinExistence type="predicted"/>
<sequence>NDSEPRHNATQEQLRKAIAVDCTLIRTNFGKAALSICINGTPQPAPVLL</sequence>
<name>A0A061SD56_9CHLO</name>
<gene>
    <name evidence="1" type="ORF">TSPGSL018_9781</name>
</gene>
<protein>
    <submittedName>
        <fullName evidence="1">Uncharacterized protein</fullName>
    </submittedName>
</protein>
<accession>A0A061SD56</accession>
<evidence type="ECO:0000313" key="1">
    <source>
        <dbReference type="EMBL" id="JAC80656.1"/>
    </source>
</evidence>
<dbReference type="EMBL" id="GBEZ01004572">
    <property type="protein sequence ID" value="JAC80656.1"/>
    <property type="molecule type" value="Transcribed_RNA"/>
</dbReference>
<reference evidence="1" key="1">
    <citation type="submission" date="2014-05" db="EMBL/GenBank/DDBJ databases">
        <title>The transcriptome of the halophilic microalga Tetraselmis sp. GSL018 isolated from the Great Salt Lake, Utah.</title>
        <authorList>
            <person name="Jinkerson R.E."/>
            <person name="D'Adamo S."/>
            <person name="Posewitz M.C."/>
        </authorList>
    </citation>
    <scope>NUCLEOTIDE SEQUENCE</scope>
    <source>
        <strain evidence="1">GSL018</strain>
    </source>
</reference>
<feature type="non-terminal residue" evidence="1">
    <location>
        <position position="1"/>
    </location>
</feature>